<dbReference type="Gene3D" id="1.10.390.10">
    <property type="entry name" value="Neutral Protease Domain 2"/>
    <property type="match status" value="1"/>
</dbReference>
<dbReference type="Pfam" id="PF01433">
    <property type="entry name" value="Peptidase_M1"/>
    <property type="match status" value="1"/>
</dbReference>
<evidence type="ECO:0000256" key="8">
    <source>
        <dbReference type="ARBA" id="ARBA00022723"/>
    </source>
</evidence>
<keyword evidence="14" id="KW-1015">Disulfide bond</keyword>
<dbReference type="EMBL" id="VTPC01001929">
    <property type="protein sequence ID" value="KAF2900959.1"/>
    <property type="molecule type" value="Genomic_DNA"/>
</dbReference>
<evidence type="ECO:0000313" key="24">
    <source>
        <dbReference type="Proteomes" id="UP000801492"/>
    </source>
</evidence>
<keyword evidence="11 17" id="KW-0862">Zinc</keyword>
<evidence type="ECO:0000256" key="2">
    <source>
        <dbReference type="ARBA" id="ARBA00004609"/>
    </source>
</evidence>
<evidence type="ECO:0000313" key="23">
    <source>
        <dbReference type="EMBL" id="KAF2900959.1"/>
    </source>
</evidence>
<organism evidence="23 24">
    <name type="scientific">Ignelater luminosus</name>
    <name type="common">Cucubano</name>
    <name type="synonym">Pyrophorus luminosus</name>
    <dbReference type="NCBI Taxonomy" id="2038154"/>
    <lineage>
        <taxon>Eukaryota</taxon>
        <taxon>Metazoa</taxon>
        <taxon>Ecdysozoa</taxon>
        <taxon>Arthropoda</taxon>
        <taxon>Hexapoda</taxon>
        <taxon>Insecta</taxon>
        <taxon>Pterygota</taxon>
        <taxon>Neoptera</taxon>
        <taxon>Endopterygota</taxon>
        <taxon>Coleoptera</taxon>
        <taxon>Polyphaga</taxon>
        <taxon>Elateriformia</taxon>
        <taxon>Elateroidea</taxon>
        <taxon>Elateridae</taxon>
        <taxon>Agrypninae</taxon>
        <taxon>Pyrophorini</taxon>
        <taxon>Ignelater</taxon>
    </lineage>
</organism>
<evidence type="ECO:0000256" key="1">
    <source>
        <dbReference type="ARBA" id="ARBA00000098"/>
    </source>
</evidence>
<evidence type="ECO:0000256" key="3">
    <source>
        <dbReference type="ARBA" id="ARBA00010136"/>
    </source>
</evidence>
<evidence type="ECO:0000256" key="13">
    <source>
        <dbReference type="ARBA" id="ARBA00023136"/>
    </source>
</evidence>
<evidence type="ECO:0000259" key="20">
    <source>
        <dbReference type="Pfam" id="PF01433"/>
    </source>
</evidence>
<evidence type="ECO:0000256" key="19">
    <source>
        <dbReference type="RuleBase" id="RU364040"/>
    </source>
</evidence>
<dbReference type="Gene3D" id="2.60.40.1730">
    <property type="entry name" value="tricorn interacting facor f3 domain"/>
    <property type="match status" value="1"/>
</dbReference>
<comment type="cofactor">
    <cofactor evidence="17 19">
        <name>Zn(2+)</name>
        <dbReference type="ChEBI" id="CHEBI:29105"/>
    </cofactor>
    <text evidence="17 19">Binds 1 zinc ion per subunit.</text>
</comment>
<comment type="caution">
    <text evidence="23">The sequence shown here is derived from an EMBL/GenBank/DDBJ whole genome shotgun (WGS) entry which is preliminary data.</text>
</comment>
<dbReference type="InterPro" id="IPR050344">
    <property type="entry name" value="Peptidase_M1_aminopeptidases"/>
</dbReference>
<dbReference type="SUPFAM" id="SSF63737">
    <property type="entry name" value="Leukotriene A4 hydrolase N-terminal domain"/>
    <property type="match status" value="1"/>
</dbReference>
<dbReference type="Proteomes" id="UP000801492">
    <property type="component" value="Unassembled WGS sequence"/>
</dbReference>
<dbReference type="CDD" id="cd09601">
    <property type="entry name" value="M1_APN-Q_like"/>
    <property type="match status" value="1"/>
</dbReference>
<keyword evidence="15" id="KW-0325">Glycoprotein</keyword>
<accession>A0A8K0GIB4</accession>
<keyword evidence="13" id="KW-0472">Membrane</keyword>
<dbReference type="GO" id="GO:0005737">
    <property type="term" value="C:cytoplasm"/>
    <property type="evidence" value="ECO:0007669"/>
    <property type="project" value="TreeGrafter"/>
</dbReference>
<dbReference type="InterPro" id="IPR027268">
    <property type="entry name" value="Peptidase_M4/M1_CTD_sf"/>
</dbReference>
<keyword evidence="9" id="KW-0732">Signal</keyword>
<dbReference type="PRINTS" id="PR00756">
    <property type="entry name" value="ALADIPTASE"/>
</dbReference>
<evidence type="ECO:0000256" key="18">
    <source>
        <dbReference type="PIRSR" id="PIRSR634016-4"/>
    </source>
</evidence>
<feature type="domain" description="Peptidase M1 membrane alanine aminopeptidase" evidence="20">
    <location>
        <begin position="205"/>
        <end position="429"/>
    </location>
</feature>
<evidence type="ECO:0000256" key="17">
    <source>
        <dbReference type="PIRSR" id="PIRSR634016-3"/>
    </source>
</evidence>
<sequence>VKCMKPTKEIILHSKDLDIDESKIVIEDLTEKNLNVQIEDCSHVNEHDFFIIRLNEKLKKNHDYQIYIPYMGNLTNGITGYLRKSYTDHTTNETKWLSQTNFGPTDARKAFPCFDEPAMKATFKLSLGRSKDCCSISNMPLIASEPIDGMDNWMWDHYEDSVTMSTYTLAFVVSDFEYKPAASLINDVTFRIWARKDVIDQVELATDVTPKFLEYYEEYFGISYSLPKLDMIAIPGFSRIAMQNWGLIMYGERELLFDNNTSSSLSKKYITYTIAQKLAYQWFGNLVTMKWWTDLWLNEGFATYMAYLAMSHIYPEQNFLEDLAIDSLQLVFSLDALKSSYPVSAPVDNPKDIDEIFNMISYEKGPFLLHMLHHFLGEETFRKGVTRYLLKYKYSNAEQDDFWEVLTVQAQEDNVLPSDLTVKIIMDTWSLQAGCPVVTVIRDYEDNSAEVKQERFLLDDTEISETHPECWWIPLTFTTQEELEFTNTRPKHWLLCPAESEYIFNLPDDRQWILFNIQGTGLYRINYDEKNWNLLTETLNSDSYSNIPTFNRMQLIQDSSDLAWRGDLNYTMHFDILEYLNREQEYRPWVAALNSVYALNRQLKRTSSYGLFKIFMKKWLTPVYDRIGGLKTEINDSNLEAIKLQKSITKCACMFEVSDCAEDAKALFRGWQDKPSNKNQIPNDFRSVVYNTAIRNGAEEEWNFLFEQYLKSDEENEKFTILQALIYTKEVWLLNRLLEWAIDENSDIRRHHSLHIFLSVAESGIGYYVVKSFLHNRIEDIHQYVSKNYKDLVYYLSALASQITNEQDYEDLERFTVDNQEYFAGSETAVQEALETAKVNIQWQKRHFEEIYQLLTKYADE</sequence>
<dbReference type="InterPro" id="IPR045357">
    <property type="entry name" value="Aminopeptidase_N-like_N"/>
</dbReference>
<evidence type="ECO:0000256" key="4">
    <source>
        <dbReference type="ARBA" id="ARBA00022438"/>
    </source>
</evidence>
<dbReference type="InterPro" id="IPR042097">
    <property type="entry name" value="Aminopeptidase_N-like_N_sf"/>
</dbReference>
<evidence type="ECO:0000256" key="14">
    <source>
        <dbReference type="ARBA" id="ARBA00023157"/>
    </source>
</evidence>
<feature type="non-terminal residue" evidence="23">
    <location>
        <position position="1"/>
    </location>
</feature>
<dbReference type="FunFam" id="1.25.50.20:FF:000001">
    <property type="entry name" value="Aminopeptidase"/>
    <property type="match status" value="1"/>
</dbReference>
<dbReference type="GO" id="GO:0006508">
    <property type="term" value="P:proteolysis"/>
    <property type="evidence" value="ECO:0007669"/>
    <property type="project" value="UniProtKB-KW"/>
</dbReference>
<comment type="catalytic activity">
    <reaction evidence="1">
        <text>Release of an N-terminal amino acid, Xaa-|-Yaa- from a peptide, amide or arylamide. Xaa is preferably Ala, but may be most amino acids including Pro (slow action). When a terminal hydrophobic residue is followed by a prolyl residue, the two may be released as an intact Xaa-Pro dipeptide.</text>
        <dbReference type="EC" id="3.4.11.2"/>
    </reaction>
</comment>
<keyword evidence="5" id="KW-1003">Cell membrane</keyword>
<evidence type="ECO:0000256" key="16">
    <source>
        <dbReference type="ARBA" id="ARBA00023288"/>
    </source>
</evidence>
<evidence type="ECO:0000256" key="12">
    <source>
        <dbReference type="ARBA" id="ARBA00023049"/>
    </source>
</evidence>
<dbReference type="Gene3D" id="2.60.40.1910">
    <property type="match status" value="1"/>
</dbReference>
<dbReference type="Pfam" id="PF11838">
    <property type="entry name" value="ERAP1_C"/>
    <property type="match status" value="1"/>
</dbReference>
<dbReference type="FunFam" id="2.60.40.1910:FF:000008">
    <property type="entry name" value="Aminopeptidase"/>
    <property type="match status" value="1"/>
</dbReference>
<dbReference type="AlphaFoldDB" id="A0A8K0GIB4"/>
<evidence type="ECO:0000256" key="11">
    <source>
        <dbReference type="ARBA" id="ARBA00022833"/>
    </source>
</evidence>
<evidence type="ECO:0000256" key="5">
    <source>
        <dbReference type="ARBA" id="ARBA00022475"/>
    </source>
</evidence>
<dbReference type="PANTHER" id="PTHR11533:SF253">
    <property type="entry name" value="AMINOPEPTIDASE-RELATED"/>
    <property type="match status" value="1"/>
</dbReference>
<evidence type="ECO:0000256" key="9">
    <source>
        <dbReference type="ARBA" id="ARBA00022729"/>
    </source>
</evidence>
<dbReference type="PANTHER" id="PTHR11533">
    <property type="entry name" value="PROTEASE M1 ZINC METALLOPROTEASE"/>
    <property type="match status" value="1"/>
</dbReference>
<dbReference type="GO" id="GO:0070006">
    <property type="term" value="F:metalloaminopeptidase activity"/>
    <property type="evidence" value="ECO:0007669"/>
    <property type="project" value="TreeGrafter"/>
</dbReference>
<dbReference type="InterPro" id="IPR034016">
    <property type="entry name" value="M1_APN-typ"/>
</dbReference>
<dbReference type="GO" id="GO:0098552">
    <property type="term" value="C:side of membrane"/>
    <property type="evidence" value="ECO:0007669"/>
    <property type="project" value="UniProtKB-KW"/>
</dbReference>
<evidence type="ECO:0000256" key="7">
    <source>
        <dbReference type="ARBA" id="ARBA00022670"/>
    </source>
</evidence>
<evidence type="ECO:0000259" key="22">
    <source>
        <dbReference type="Pfam" id="PF17900"/>
    </source>
</evidence>
<dbReference type="GO" id="GO:0008270">
    <property type="term" value="F:zinc ion binding"/>
    <property type="evidence" value="ECO:0007669"/>
    <property type="project" value="UniProtKB-UniRule"/>
</dbReference>
<feature type="domain" description="ERAP1-like C-terminal" evidence="21">
    <location>
        <begin position="512"/>
        <end position="838"/>
    </location>
</feature>
<reference evidence="23" key="1">
    <citation type="submission" date="2019-08" db="EMBL/GenBank/DDBJ databases">
        <title>The genome of the North American firefly Photinus pyralis.</title>
        <authorList>
            <consortium name="Photinus pyralis genome working group"/>
            <person name="Fallon T.R."/>
            <person name="Sander Lower S.E."/>
            <person name="Weng J.-K."/>
        </authorList>
    </citation>
    <scope>NUCLEOTIDE SEQUENCE</scope>
    <source>
        <strain evidence="23">TRF0915ILg1</strain>
        <tissue evidence="23">Whole body</tissue>
    </source>
</reference>
<dbReference type="InterPro" id="IPR014782">
    <property type="entry name" value="Peptidase_M1_dom"/>
</dbReference>
<dbReference type="GO" id="GO:0016285">
    <property type="term" value="F:alanyl aminopeptidase activity"/>
    <property type="evidence" value="ECO:0007669"/>
    <property type="project" value="UniProtKB-EC"/>
</dbReference>
<name>A0A8K0GIB4_IGNLU</name>
<dbReference type="EC" id="3.4.11.-" evidence="19"/>
<dbReference type="GO" id="GO:0043171">
    <property type="term" value="P:peptide catabolic process"/>
    <property type="evidence" value="ECO:0007669"/>
    <property type="project" value="TreeGrafter"/>
</dbReference>
<gene>
    <name evidence="23" type="ORF">ILUMI_05226</name>
</gene>
<evidence type="ECO:0000256" key="6">
    <source>
        <dbReference type="ARBA" id="ARBA00022622"/>
    </source>
</evidence>
<keyword evidence="12 19" id="KW-0482">Metalloprotease</keyword>
<comment type="similarity">
    <text evidence="3 19">Belongs to the peptidase M1 family.</text>
</comment>
<dbReference type="GO" id="GO:0042277">
    <property type="term" value="F:peptide binding"/>
    <property type="evidence" value="ECO:0007669"/>
    <property type="project" value="TreeGrafter"/>
</dbReference>
<dbReference type="InterPro" id="IPR024571">
    <property type="entry name" value="ERAP1-like_C_dom"/>
</dbReference>
<dbReference type="Pfam" id="PF17900">
    <property type="entry name" value="Peptidase_M1_N"/>
    <property type="match status" value="1"/>
</dbReference>
<dbReference type="GO" id="GO:0005886">
    <property type="term" value="C:plasma membrane"/>
    <property type="evidence" value="ECO:0007669"/>
    <property type="project" value="UniProtKB-SubCell"/>
</dbReference>
<feature type="site" description="Transition state stabilizer" evidence="18">
    <location>
        <position position="362"/>
    </location>
</feature>
<keyword evidence="4 19" id="KW-0031">Aminopeptidase</keyword>
<keyword evidence="24" id="KW-1185">Reference proteome</keyword>
<dbReference type="Gene3D" id="1.25.50.20">
    <property type="match status" value="1"/>
</dbReference>
<dbReference type="OrthoDB" id="510539at2759"/>
<protein>
    <recommendedName>
        <fullName evidence="19">Aminopeptidase</fullName>
        <ecNumber evidence="19">3.4.11.-</ecNumber>
    </recommendedName>
</protein>
<keyword evidence="6" id="KW-0336">GPI-anchor</keyword>
<keyword evidence="16" id="KW-0449">Lipoprotein</keyword>
<dbReference type="InterPro" id="IPR001930">
    <property type="entry name" value="Peptidase_M1"/>
</dbReference>
<proteinExistence type="inferred from homology"/>
<evidence type="ECO:0000256" key="10">
    <source>
        <dbReference type="ARBA" id="ARBA00022801"/>
    </source>
</evidence>
<dbReference type="SUPFAM" id="SSF55486">
    <property type="entry name" value="Metalloproteases ('zincins'), catalytic domain"/>
    <property type="match status" value="1"/>
</dbReference>
<evidence type="ECO:0000256" key="15">
    <source>
        <dbReference type="ARBA" id="ARBA00023180"/>
    </source>
</evidence>
<keyword evidence="10 19" id="KW-0378">Hydrolase</keyword>
<dbReference type="GO" id="GO:0005615">
    <property type="term" value="C:extracellular space"/>
    <property type="evidence" value="ECO:0007669"/>
    <property type="project" value="TreeGrafter"/>
</dbReference>
<feature type="binding site" evidence="17">
    <location>
        <position position="299"/>
    </location>
    <ligand>
        <name>Zn(2+)</name>
        <dbReference type="ChEBI" id="CHEBI:29105"/>
        <note>catalytic</note>
    </ligand>
</feature>
<keyword evidence="7 19" id="KW-0645">Protease</keyword>
<feature type="domain" description="Aminopeptidase N-like N-terminal" evidence="22">
    <location>
        <begin position="2"/>
        <end position="167"/>
    </location>
</feature>
<dbReference type="FunFam" id="1.10.390.10:FF:000013">
    <property type="entry name" value="Aminopeptidase N"/>
    <property type="match status" value="1"/>
</dbReference>
<evidence type="ECO:0000259" key="21">
    <source>
        <dbReference type="Pfam" id="PF11838"/>
    </source>
</evidence>
<keyword evidence="8 17" id="KW-0479">Metal-binding</keyword>
<comment type="subcellular location">
    <subcellularLocation>
        <location evidence="2">Cell membrane</location>
        <topology evidence="2">Lipid-anchor</topology>
        <topology evidence="2">GPI-anchor</topology>
    </subcellularLocation>
</comment>